<evidence type="ECO:0000256" key="1">
    <source>
        <dbReference type="SAM" id="Phobius"/>
    </source>
</evidence>
<reference evidence="2 3" key="2">
    <citation type="submission" date="2020-08" db="EMBL/GenBank/DDBJ databases">
        <title>Adhaeribacter dokdonensis sp. nov., isolated from the rhizosphere of Elymus tsukushiensis, a plant native to the Dokdo Islands, Republic of Korea.</title>
        <authorList>
            <person name="Ghim S.Y."/>
        </authorList>
    </citation>
    <scope>NUCLEOTIDE SEQUENCE [LARGE SCALE GENOMIC DNA]</scope>
    <source>
        <strain evidence="2 3">KUDC8001</strain>
    </source>
</reference>
<keyword evidence="1" id="KW-0812">Transmembrane</keyword>
<name>A0A7L7L5I6_9BACT</name>
<evidence type="ECO:0000313" key="2">
    <source>
        <dbReference type="EMBL" id="QMU28068.1"/>
    </source>
</evidence>
<dbReference type="AlphaFoldDB" id="A0A7L7L5I6"/>
<keyword evidence="1" id="KW-1133">Transmembrane helix</keyword>
<keyword evidence="1" id="KW-0472">Membrane</keyword>
<dbReference type="EMBL" id="CP055153">
    <property type="protein sequence ID" value="QMU28068.1"/>
    <property type="molecule type" value="Genomic_DNA"/>
</dbReference>
<accession>A0A7L7L5I6</accession>
<dbReference type="Proteomes" id="UP000514509">
    <property type="component" value="Chromosome"/>
</dbReference>
<keyword evidence="3" id="KW-1185">Reference proteome</keyword>
<gene>
    <name evidence="2" type="ORF">HUW48_08415</name>
</gene>
<organism evidence="2 3">
    <name type="scientific">Adhaeribacter radiodurans</name>
    <dbReference type="NCBI Taxonomy" id="2745197"/>
    <lineage>
        <taxon>Bacteria</taxon>
        <taxon>Pseudomonadati</taxon>
        <taxon>Bacteroidota</taxon>
        <taxon>Cytophagia</taxon>
        <taxon>Cytophagales</taxon>
        <taxon>Hymenobacteraceae</taxon>
        <taxon>Adhaeribacter</taxon>
    </lineage>
</organism>
<proteinExistence type="predicted"/>
<feature type="transmembrane region" description="Helical" evidence="1">
    <location>
        <begin position="7"/>
        <end position="29"/>
    </location>
</feature>
<dbReference type="KEGG" id="add:HUW48_08415"/>
<reference evidence="2 3" key="1">
    <citation type="submission" date="2020-06" db="EMBL/GenBank/DDBJ databases">
        <authorList>
            <person name="Hwang Y.J."/>
        </authorList>
    </citation>
    <scope>NUCLEOTIDE SEQUENCE [LARGE SCALE GENOMIC DNA]</scope>
    <source>
        <strain evidence="2 3">KUDC8001</strain>
    </source>
</reference>
<sequence length="149" mass="17156">MKDYKEFTIGWLIFVFVVPIQLLLTYLYLNNMGDRPMDINSYTIITLILVLVCLLFFGLTTTITSDLIVVSFGIGLIKKKIKLKRIMAVDIVQSPWYYGWGIRLIPNGTLYNMSGTDGVELKFNDSDQIIRIGTRNPLLLKNEIEKRML</sequence>
<protein>
    <submittedName>
        <fullName evidence="2">Uncharacterized protein</fullName>
    </submittedName>
</protein>
<feature type="transmembrane region" description="Helical" evidence="1">
    <location>
        <begin position="44"/>
        <end position="77"/>
    </location>
</feature>
<dbReference type="RefSeq" id="WP_182415257.1">
    <property type="nucleotide sequence ID" value="NZ_CP055153.1"/>
</dbReference>
<evidence type="ECO:0000313" key="3">
    <source>
        <dbReference type="Proteomes" id="UP000514509"/>
    </source>
</evidence>